<sequence length="158" mass="17549">MSNKFIKRWSEQKLQASTDEQPPLQETAVEPVQSEEIALEHSDSQQPVQDEEQKSDSLASLLASQASEEVKKLALRKLFMSGEFHHVDPLNDYAHDFSSAKSLSAEVGKQLRQWLSQPSEDELIADSAVENENKASSSDVSVDKPPSLPSDNDNIENV</sequence>
<dbReference type="AlphaFoldDB" id="A0A1G7YCA5"/>
<proteinExistence type="predicted"/>
<feature type="region of interest" description="Disordered" evidence="1">
    <location>
        <begin position="128"/>
        <end position="158"/>
    </location>
</feature>
<keyword evidence="3" id="KW-1185">Reference proteome</keyword>
<dbReference type="Proteomes" id="UP000198854">
    <property type="component" value="Unassembled WGS sequence"/>
</dbReference>
<evidence type="ECO:0000256" key="1">
    <source>
        <dbReference type="SAM" id="MobiDB-lite"/>
    </source>
</evidence>
<evidence type="ECO:0000313" key="2">
    <source>
        <dbReference type="EMBL" id="SDG93946.1"/>
    </source>
</evidence>
<organism evidence="2 3">
    <name type="scientific">Vibrio xiamenensis</name>
    <dbReference type="NCBI Taxonomy" id="861298"/>
    <lineage>
        <taxon>Bacteria</taxon>
        <taxon>Pseudomonadati</taxon>
        <taxon>Pseudomonadota</taxon>
        <taxon>Gammaproteobacteria</taxon>
        <taxon>Vibrionales</taxon>
        <taxon>Vibrionaceae</taxon>
        <taxon>Vibrio</taxon>
    </lineage>
</organism>
<dbReference type="RefSeq" id="WP_176765533.1">
    <property type="nucleotide sequence ID" value="NZ_FNDD01000005.1"/>
</dbReference>
<feature type="compositionally biased region" description="Low complexity" evidence="1">
    <location>
        <begin position="136"/>
        <end position="151"/>
    </location>
</feature>
<reference evidence="2 3" key="1">
    <citation type="submission" date="2016-10" db="EMBL/GenBank/DDBJ databases">
        <authorList>
            <person name="de Groot N.N."/>
        </authorList>
    </citation>
    <scope>NUCLEOTIDE SEQUENCE [LARGE SCALE GENOMIC DNA]</scope>
    <source>
        <strain evidence="2 3">CGMCC 1.10228</strain>
    </source>
</reference>
<dbReference type="EMBL" id="FNDD01000005">
    <property type="protein sequence ID" value="SDG93946.1"/>
    <property type="molecule type" value="Genomic_DNA"/>
</dbReference>
<accession>A0A1G7YCA5</accession>
<evidence type="ECO:0008006" key="4">
    <source>
        <dbReference type="Google" id="ProtNLM"/>
    </source>
</evidence>
<name>A0A1G7YCA5_9VIBR</name>
<dbReference type="InterPro" id="IPR021735">
    <property type="entry name" value="DUF3306"/>
</dbReference>
<protein>
    <recommendedName>
        <fullName evidence="4">DUF3306 domain-containing protein</fullName>
    </recommendedName>
</protein>
<evidence type="ECO:0000313" key="3">
    <source>
        <dbReference type="Proteomes" id="UP000198854"/>
    </source>
</evidence>
<dbReference type="STRING" id="861298.SAMN04488136_10538"/>
<feature type="region of interest" description="Disordered" evidence="1">
    <location>
        <begin position="1"/>
        <end position="60"/>
    </location>
</feature>
<dbReference type="Pfam" id="PF11748">
    <property type="entry name" value="DUF3306"/>
    <property type="match status" value="1"/>
</dbReference>
<gene>
    <name evidence="2" type="ORF">SAMN04488136_10538</name>
</gene>